<accession>A0A481ZDA3</accession>
<dbReference type="Gene3D" id="2.60.120.590">
    <property type="entry name" value="Alpha-ketoglutarate-dependent dioxygenase AlkB-like"/>
    <property type="match status" value="1"/>
</dbReference>
<protein>
    <submittedName>
        <fullName evidence="1">2OG-Fe(II) oxygenase superfamily protein</fullName>
    </submittedName>
</protein>
<proteinExistence type="predicted"/>
<dbReference type="EMBL" id="MK500579">
    <property type="protein sequence ID" value="QBK92651.1"/>
    <property type="molecule type" value="Genomic_DNA"/>
</dbReference>
<dbReference type="InterPro" id="IPR037151">
    <property type="entry name" value="AlkB-like_sf"/>
</dbReference>
<dbReference type="SUPFAM" id="SSF51197">
    <property type="entry name" value="Clavaminate synthase-like"/>
    <property type="match status" value="1"/>
</dbReference>
<gene>
    <name evidence="1" type="ORF">LCPAC401_02890</name>
</gene>
<name>A0A481ZDA3_9VIRU</name>
<organism evidence="1">
    <name type="scientific">Pithovirus LCPAC401</name>
    <dbReference type="NCBI Taxonomy" id="2506595"/>
    <lineage>
        <taxon>Viruses</taxon>
        <taxon>Pithoviruses</taxon>
    </lineage>
</organism>
<sequence length="254" mass="29046">MTECITITFGDVAESWNKMERIGKMRERGFTVNELKEAKKKFEAKGCACELVDLGDKKDCVEASILIVRNGVQALLGDNLTVDSFFEEQKNCKWDTKAYMFGRVCNKKARYNVCYGDKSQEPDYENKKGRIISFDKVPYMEEIRKAIPMFLGSLAEDLLAEGNRYYDTSKCGIGFHGDAERKVVIGLRLGADFPLHFNWFQNCKPIGDRIIFNLSHGDVYVMCEKTTGNDWRKRKIKTLRHAAGGKKYITIKAK</sequence>
<evidence type="ECO:0000313" key="1">
    <source>
        <dbReference type="EMBL" id="QBK92651.1"/>
    </source>
</evidence>
<reference evidence="1" key="1">
    <citation type="journal article" date="2019" name="MBio">
        <title>Virus Genomes from Deep Sea Sediments Expand the Ocean Megavirome and Support Independent Origins of Viral Gigantism.</title>
        <authorList>
            <person name="Backstrom D."/>
            <person name="Yutin N."/>
            <person name="Jorgensen S.L."/>
            <person name="Dharamshi J."/>
            <person name="Homa F."/>
            <person name="Zaremba-Niedwiedzka K."/>
            <person name="Spang A."/>
            <person name="Wolf Y.I."/>
            <person name="Koonin E.V."/>
            <person name="Ettema T.J."/>
        </authorList>
    </citation>
    <scope>NUCLEOTIDE SEQUENCE</scope>
</reference>